<dbReference type="AlphaFoldDB" id="A0A3L6PZB3"/>
<protein>
    <submittedName>
        <fullName evidence="2">Uncharacterized protein</fullName>
    </submittedName>
</protein>
<reference evidence="3" key="1">
    <citation type="journal article" date="2019" name="Nat. Commun.">
        <title>The genome of broomcorn millet.</title>
        <authorList>
            <person name="Zou C."/>
            <person name="Miki D."/>
            <person name="Li D."/>
            <person name="Tang Q."/>
            <person name="Xiao L."/>
            <person name="Rajput S."/>
            <person name="Deng P."/>
            <person name="Jia W."/>
            <person name="Huang R."/>
            <person name="Zhang M."/>
            <person name="Sun Y."/>
            <person name="Hu J."/>
            <person name="Fu X."/>
            <person name="Schnable P.S."/>
            <person name="Li F."/>
            <person name="Zhang H."/>
            <person name="Feng B."/>
            <person name="Zhu X."/>
            <person name="Liu R."/>
            <person name="Schnable J.C."/>
            <person name="Zhu J.-K."/>
            <person name="Zhang H."/>
        </authorList>
    </citation>
    <scope>NUCLEOTIDE SEQUENCE [LARGE SCALE GENOMIC DNA]</scope>
</reference>
<dbReference type="PANTHER" id="PTHR31807">
    <property type="entry name" value="AUGMIN FAMILY MEMBER"/>
    <property type="match status" value="1"/>
</dbReference>
<dbReference type="GO" id="GO:0051225">
    <property type="term" value="P:spindle assembly"/>
    <property type="evidence" value="ECO:0007669"/>
    <property type="project" value="TreeGrafter"/>
</dbReference>
<evidence type="ECO:0000256" key="1">
    <source>
        <dbReference type="ARBA" id="ARBA00010016"/>
    </source>
</evidence>
<name>A0A3L6PZB3_PANMI</name>
<dbReference type="GO" id="GO:0005737">
    <property type="term" value="C:cytoplasm"/>
    <property type="evidence" value="ECO:0007669"/>
    <property type="project" value="TreeGrafter"/>
</dbReference>
<dbReference type="Pfam" id="PF04484">
    <property type="entry name" value="QWRF"/>
    <property type="match status" value="1"/>
</dbReference>
<dbReference type="InterPro" id="IPR007573">
    <property type="entry name" value="QWRF"/>
</dbReference>
<keyword evidence="3" id="KW-1185">Reference proteome</keyword>
<comment type="similarity">
    <text evidence="1">Belongs to the QWRF family.</text>
</comment>
<comment type="caution">
    <text evidence="2">The sequence shown here is derived from an EMBL/GenBank/DDBJ whole genome shotgun (WGS) entry which is preliminary data.</text>
</comment>
<organism evidence="2 3">
    <name type="scientific">Panicum miliaceum</name>
    <name type="common">Proso millet</name>
    <name type="synonym">Broomcorn millet</name>
    <dbReference type="NCBI Taxonomy" id="4540"/>
    <lineage>
        <taxon>Eukaryota</taxon>
        <taxon>Viridiplantae</taxon>
        <taxon>Streptophyta</taxon>
        <taxon>Embryophyta</taxon>
        <taxon>Tracheophyta</taxon>
        <taxon>Spermatophyta</taxon>
        <taxon>Magnoliopsida</taxon>
        <taxon>Liliopsida</taxon>
        <taxon>Poales</taxon>
        <taxon>Poaceae</taxon>
        <taxon>PACMAD clade</taxon>
        <taxon>Panicoideae</taxon>
        <taxon>Panicodae</taxon>
        <taxon>Paniceae</taxon>
        <taxon>Panicinae</taxon>
        <taxon>Panicum</taxon>
        <taxon>Panicum sect. Panicum</taxon>
    </lineage>
</organism>
<dbReference type="GO" id="GO:0005880">
    <property type="term" value="C:nuclear microtubule"/>
    <property type="evidence" value="ECO:0007669"/>
    <property type="project" value="TreeGrafter"/>
</dbReference>
<dbReference type="PANTHER" id="PTHR31807:SF25">
    <property type="entry name" value="QWRF MOTIF-CONTAINING PROTEIN 6"/>
    <property type="match status" value="1"/>
</dbReference>
<proteinExistence type="inferred from homology"/>
<gene>
    <name evidence="2" type="ORF">C2845_PM17G10960</name>
</gene>
<evidence type="ECO:0000313" key="3">
    <source>
        <dbReference type="Proteomes" id="UP000275267"/>
    </source>
</evidence>
<dbReference type="STRING" id="4540.A0A3L6PZB3"/>
<dbReference type="EMBL" id="PQIB02000014">
    <property type="protein sequence ID" value="RLM69067.1"/>
    <property type="molecule type" value="Genomic_DNA"/>
</dbReference>
<sequence length="190" mass="20605">MAKNAAAETSLYAVSVRMAGLQESVAEKKAKLEFLKMIERVHSVVGAQINIGGINETLQSATKILEELPHSDEKLSEKAQEVEDVASSLAEVVGSEKMLLEECADLLHLALNMQVFYMTLRCTDGLDISNCVGDGRQPEGPTLSPEKSSQKQNMKIFNYKIGQPMDTRAAGGASSDCGLQLSFQFTLAYS</sequence>
<accession>A0A3L6PZB3</accession>
<evidence type="ECO:0000313" key="2">
    <source>
        <dbReference type="EMBL" id="RLM69067.1"/>
    </source>
</evidence>
<dbReference type="Proteomes" id="UP000275267">
    <property type="component" value="Unassembled WGS sequence"/>
</dbReference>
<dbReference type="GO" id="GO:0008017">
    <property type="term" value="F:microtubule binding"/>
    <property type="evidence" value="ECO:0007669"/>
    <property type="project" value="TreeGrafter"/>
</dbReference>